<dbReference type="EMBL" id="LAZR01009694">
    <property type="protein sequence ID" value="KKM71128.1"/>
    <property type="molecule type" value="Genomic_DNA"/>
</dbReference>
<dbReference type="AlphaFoldDB" id="A0A0F9JN85"/>
<sequence length="125" mass="13100">MGVFPATQPDHTSQTGTPYKTALDDVAAGARRIALWFYSEEQSTPDMTVKLNAGWITGVQGSVPTEVATQNTGIITAPSTNPRKDIVHVDNQTGTIAVTTGTEAASPVDPTVPNGKIPVARVNLV</sequence>
<feature type="non-terminal residue" evidence="1">
    <location>
        <position position="125"/>
    </location>
</feature>
<comment type="caution">
    <text evidence="1">The sequence shown here is derived from an EMBL/GenBank/DDBJ whole genome shotgun (WGS) entry which is preliminary data.</text>
</comment>
<protein>
    <submittedName>
        <fullName evidence="1">Uncharacterized protein</fullName>
    </submittedName>
</protein>
<proteinExistence type="predicted"/>
<reference evidence="1" key="1">
    <citation type="journal article" date="2015" name="Nature">
        <title>Complex archaea that bridge the gap between prokaryotes and eukaryotes.</title>
        <authorList>
            <person name="Spang A."/>
            <person name="Saw J.H."/>
            <person name="Jorgensen S.L."/>
            <person name="Zaremba-Niedzwiedzka K."/>
            <person name="Martijn J."/>
            <person name="Lind A.E."/>
            <person name="van Eijk R."/>
            <person name="Schleper C."/>
            <person name="Guy L."/>
            <person name="Ettema T.J."/>
        </authorList>
    </citation>
    <scope>NUCLEOTIDE SEQUENCE</scope>
</reference>
<gene>
    <name evidence="1" type="ORF">LCGC14_1433770</name>
</gene>
<organism evidence="1">
    <name type="scientific">marine sediment metagenome</name>
    <dbReference type="NCBI Taxonomy" id="412755"/>
    <lineage>
        <taxon>unclassified sequences</taxon>
        <taxon>metagenomes</taxon>
        <taxon>ecological metagenomes</taxon>
    </lineage>
</organism>
<evidence type="ECO:0000313" key="1">
    <source>
        <dbReference type="EMBL" id="KKM71128.1"/>
    </source>
</evidence>
<accession>A0A0F9JN85</accession>
<name>A0A0F9JN85_9ZZZZ</name>